<evidence type="ECO:0000313" key="2">
    <source>
        <dbReference type="EMBL" id="KAG6640003.1"/>
    </source>
</evidence>
<gene>
    <name evidence="2" type="ORF">CIPAW_10G141400</name>
</gene>
<dbReference type="Proteomes" id="UP000811609">
    <property type="component" value="Chromosome 10"/>
</dbReference>
<keyword evidence="1" id="KW-0472">Membrane</keyword>
<dbReference type="AlphaFoldDB" id="A0A8T1PEB6"/>
<feature type="transmembrane region" description="Helical" evidence="1">
    <location>
        <begin position="239"/>
        <end position="262"/>
    </location>
</feature>
<name>A0A8T1PEB6_CARIL</name>
<organism evidence="2 3">
    <name type="scientific">Carya illinoinensis</name>
    <name type="common">Pecan</name>
    <dbReference type="NCBI Taxonomy" id="32201"/>
    <lineage>
        <taxon>Eukaryota</taxon>
        <taxon>Viridiplantae</taxon>
        <taxon>Streptophyta</taxon>
        <taxon>Embryophyta</taxon>
        <taxon>Tracheophyta</taxon>
        <taxon>Spermatophyta</taxon>
        <taxon>Magnoliopsida</taxon>
        <taxon>eudicotyledons</taxon>
        <taxon>Gunneridae</taxon>
        <taxon>Pentapetalae</taxon>
        <taxon>rosids</taxon>
        <taxon>fabids</taxon>
        <taxon>Fagales</taxon>
        <taxon>Juglandaceae</taxon>
        <taxon>Carya</taxon>
    </lineage>
</organism>
<protein>
    <submittedName>
        <fullName evidence="2">Uncharacterized protein</fullName>
    </submittedName>
</protein>
<proteinExistence type="predicted"/>
<evidence type="ECO:0000256" key="1">
    <source>
        <dbReference type="SAM" id="Phobius"/>
    </source>
</evidence>
<keyword evidence="1" id="KW-0812">Transmembrane</keyword>
<keyword evidence="1" id="KW-1133">Transmembrane helix</keyword>
<keyword evidence="3" id="KW-1185">Reference proteome</keyword>
<comment type="caution">
    <text evidence="2">The sequence shown here is derived from an EMBL/GenBank/DDBJ whole genome shotgun (WGS) entry which is preliminary data.</text>
</comment>
<sequence>MVLYKVEQGFIKCKSSDHCPMLIRYEKDVNNYGLSPFLFQSMWCTHENFMKCVDEVWREEVNGAGLFRLAAKLKKLKMVLRRWNKEVFCQLAKLIKALDECMEVLEFQLQESFLPDLEHEYLRTKAKLKLWENREELRLAQQAKKKGLKEGDCNTKFYHAIANQRRKASVISKMTLPNGVILDSLKMIHNVAVEYFKEFLTGEGLTVTPDLSGLLSPLVNDDENHDLVLLFKSLFGRPYLLFLIRAIPDLMVLVLISIYSAGRLLKKM</sequence>
<accession>A0A8T1PEB6</accession>
<evidence type="ECO:0000313" key="3">
    <source>
        <dbReference type="Proteomes" id="UP000811609"/>
    </source>
</evidence>
<reference evidence="2" key="1">
    <citation type="submission" date="2020-12" db="EMBL/GenBank/DDBJ databases">
        <title>WGS assembly of Carya illinoinensis cv. Pawnee.</title>
        <authorList>
            <person name="Platts A."/>
            <person name="Shu S."/>
            <person name="Wright S."/>
            <person name="Barry K."/>
            <person name="Edger P."/>
            <person name="Pires J.C."/>
            <person name="Schmutz J."/>
        </authorList>
    </citation>
    <scope>NUCLEOTIDE SEQUENCE</scope>
    <source>
        <tissue evidence="2">Leaf</tissue>
    </source>
</reference>
<dbReference type="EMBL" id="CM031818">
    <property type="protein sequence ID" value="KAG6640003.1"/>
    <property type="molecule type" value="Genomic_DNA"/>
</dbReference>